<dbReference type="AlphaFoldDB" id="C1N0R0"/>
<keyword evidence="4" id="KW-1185">Reference proteome</keyword>
<dbReference type="InterPro" id="IPR044760">
    <property type="entry name" value="TRAPPC2L"/>
</dbReference>
<accession>C1N0R0</accession>
<dbReference type="GO" id="GO:0006888">
    <property type="term" value="P:endoplasmic reticulum to Golgi vesicle-mediated transport"/>
    <property type="evidence" value="ECO:0007669"/>
    <property type="project" value="InterPro"/>
</dbReference>
<dbReference type="InterPro" id="IPR006722">
    <property type="entry name" value="Sedlin"/>
</dbReference>
<dbReference type="GeneID" id="9686874"/>
<proteinExistence type="inferred from homology"/>
<dbReference type="InterPro" id="IPR011012">
    <property type="entry name" value="Longin-like_dom_sf"/>
</dbReference>
<organism evidence="4">
    <name type="scientific">Micromonas pusilla (strain CCMP1545)</name>
    <name type="common">Picoplanktonic green alga</name>
    <dbReference type="NCBI Taxonomy" id="564608"/>
    <lineage>
        <taxon>Eukaryota</taxon>
        <taxon>Viridiplantae</taxon>
        <taxon>Chlorophyta</taxon>
        <taxon>Mamiellophyceae</taxon>
        <taxon>Mamiellales</taxon>
        <taxon>Mamiellaceae</taxon>
        <taxon>Micromonas</taxon>
    </lineage>
</organism>
<dbReference type="STRING" id="564608.C1N0R0"/>
<dbReference type="SUPFAM" id="SSF64356">
    <property type="entry name" value="SNARE-like"/>
    <property type="match status" value="1"/>
</dbReference>
<dbReference type="Gene3D" id="3.30.450.70">
    <property type="match status" value="1"/>
</dbReference>
<evidence type="ECO:0000313" key="4">
    <source>
        <dbReference type="Proteomes" id="UP000001876"/>
    </source>
</evidence>
<dbReference type="OrthoDB" id="10258445at2759"/>
<dbReference type="RefSeq" id="XP_003061683.1">
    <property type="nucleotide sequence ID" value="XM_003061637.1"/>
</dbReference>
<gene>
    <name evidence="3" type="ORF">MICPUCDRAFT_51118</name>
</gene>
<dbReference type="PANTHER" id="PTHR12403">
    <property type="entry name" value="TRAFFICKING PROTEIN PARTICLE COMPLEX SUBUNIT 2"/>
    <property type="match status" value="1"/>
</dbReference>
<protein>
    <recommendedName>
        <fullName evidence="2">Trafficking protein particle complex subunit 2-like protein</fullName>
    </recommendedName>
</protein>
<reference evidence="3 4" key="1">
    <citation type="journal article" date="2009" name="Science">
        <title>Green evolution and dynamic adaptations revealed by genomes of the marine picoeukaryotes Micromonas.</title>
        <authorList>
            <person name="Worden A.Z."/>
            <person name="Lee J.H."/>
            <person name="Mock T."/>
            <person name="Rouze P."/>
            <person name="Simmons M.P."/>
            <person name="Aerts A.L."/>
            <person name="Allen A.E."/>
            <person name="Cuvelier M.L."/>
            <person name="Derelle E."/>
            <person name="Everett M.V."/>
            <person name="Foulon E."/>
            <person name="Grimwood J."/>
            <person name="Gundlach H."/>
            <person name="Henrissat B."/>
            <person name="Napoli C."/>
            <person name="McDonald S.M."/>
            <person name="Parker M.S."/>
            <person name="Rombauts S."/>
            <person name="Salamov A."/>
            <person name="Von Dassow P."/>
            <person name="Badger J.H."/>
            <person name="Coutinho P.M."/>
            <person name="Demir E."/>
            <person name="Dubchak I."/>
            <person name="Gentemann C."/>
            <person name="Eikrem W."/>
            <person name="Gready J.E."/>
            <person name="John U."/>
            <person name="Lanier W."/>
            <person name="Lindquist E.A."/>
            <person name="Lucas S."/>
            <person name="Mayer K.F."/>
            <person name="Moreau H."/>
            <person name="Not F."/>
            <person name="Otillar R."/>
            <person name="Panaud O."/>
            <person name="Pangilinan J."/>
            <person name="Paulsen I."/>
            <person name="Piegu B."/>
            <person name="Poliakov A."/>
            <person name="Robbens S."/>
            <person name="Schmutz J."/>
            <person name="Toulza E."/>
            <person name="Wyss T."/>
            <person name="Zelensky A."/>
            <person name="Zhou K."/>
            <person name="Armbrust E.V."/>
            <person name="Bhattacharya D."/>
            <person name="Goodenough U.W."/>
            <person name="Van de Peer Y."/>
            <person name="Grigoriev I.V."/>
        </authorList>
    </citation>
    <scope>NUCLEOTIDE SEQUENCE [LARGE SCALE GENOMIC DNA]</scope>
    <source>
        <strain evidence="3 4">CCMP1545</strain>
    </source>
</reference>
<evidence type="ECO:0000313" key="3">
    <source>
        <dbReference type="EMBL" id="EEH54313.1"/>
    </source>
</evidence>
<dbReference type="Pfam" id="PF04628">
    <property type="entry name" value="Sedlin_N"/>
    <property type="match status" value="1"/>
</dbReference>
<dbReference type="KEGG" id="mpp:MICPUCDRAFT_51118"/>
<dbReference type="OMA" id="FHYIVHC"/>
<evidence type="ECO:0000256" key="1">
    <source>
        <dbReference type="ARBA" id="ARBA00006626"/>
    </source>
</evidence>
<dbReference type="EMBL" id="GG663744">
    <property type="protein sequence ID" value="EEH54313.1"/>
    <property type="molecule type" value="Genomic_DNA"/>
</dbReference>
<dbReference type="Proteomes" id="UP000001876">
    <property type="component" value="Unassembled WGS sequence"/>
</dbReference>
<evidence type="ECO:0000256" key="2">
    <source>
        <dbReference type="ARBA" id="ARBA00024408"/>
    </source>
</evidence>
<dbReference type="CDD" id="cd14854">
    <property type="entry name" value="TRAPPC2L"/>
    <property type="match status" value="1"/>
</dbReference>
<dbReference type="GO" id="GO:0005737">
    <property type="term" value="C:cytoplasm"/>
    <property type="evidence" value="ECO:0007669"/>
    <property type="project" value="GOC"/>
</dbReference>
<dbReference type="eggNOG" id="KOG3444">
    <property type="taxonomic scope" value="Eukaryota"/>
</dbReference>
<name>C1N0R0_MICPC</name>
<sequence length="179" mass="18366">MRLACAAVISPANAPMHVASFPSSSSSSVAATGTDDARLLHHRAVDDAHLRLAHAALDEIEARLRAPPATASAAGAAASGGGPKDPYLGEVHRDEGHVVYAHVGATAARFVLVMATEEEEDDDDASGAAGGTREETLRGMFRALSEAYADAVSDPFHAPGGKIASEAFARRVRALADAA</sequence>
<comment type="similarity">
    <text evidence="1">Belongs to the TRAPP small subunits family. Sedlin subfamily.</text>
</comment>